<dbReference type="EMBL" id="JAENHM010000025">
    <property type="protein sequence ID" value="MBK1837239.1"/>
    <property type="molecule type" value="Genomic_DNA"/>
</dbReference>
<dbReference type="RefSeq" id="WP_200191610.1">
    <property type="nucleotide sequence ID" value="NZ_JAENHM010000025.1"/>
</dbReference>
<keyword evidence="3" id="KW-1185">Reference proteome</keyword>
<evidence type="ECO:0000313" key="2">
    <source>
        <dbReference type="EMBL" id="MBK1837239.1"/>
    </source>
</evidence>
<reference evidence="3" key="1">
    <citation type="submission" date="2021-01" db="EMBL/GenBank/DDBJ databases">
        <title>Genome public.</title>
        <authorList>
            <person name="Liu C."/>
            <person name="Sun Q."/>
        </authorList>
    </citation>
    <scope>NUCLEOTIDE SEQUENCE [LARGE SCALE GENOMIC DNA]</scope>
    <source>
        <strain evidence="3">YIM B02556</strain>
    </source>
</reference>
<evidence type="ECO:0000313" key="3">
    <source>
        <dbReference type="Proteomes" id="UP000652760"/>
    </source>
</evidence>
<gene>
    <name evidence="2" type="ORF">JHL17_07420</name>
</gene>
<sequence length="99" mass="10757">MQHGRTAPEEISERARGAGILNVNKVPTRTGMLGQLPNFRFVAVAVAATGTDAVDVPACRPWGIPVSKFRAYAVHMAPDLYRQFGITPERVAEEARAQP</sequence>
<evidence type="ECO:0000259" key="1">
    <source>
        <dbReference type="Pfam" id="PF00389"/>
    </source>
</evidence>
<organism evidence="2 3">
    <name type="scientific">Azospirillum endophyticum</name>
    <dbReference type="NCBI Taxonomy" id="2800326"/>
    <lineage>
        <taxon>Bacteria</taxon>
        <taxon>Pseudomonadati</taxon>
        <taxon>Pseudomonadota</taxon>
        <taxon>Alphaproteobacteria</taxon>
        <taxon>Rhodospirillales</taxon>
        <taxon>Azospirillaceae</taxon>
        <taxon>Azospirillum</taxon>
    </lineage>
</organism>
<name>A0ABS1F1E3_9PROT</name>
<dbReference type="InterPro" id="IPR006139">
    <property type="entry name" value="D-isomer_2_OHA_DH_cat_dom"/>
</dbReference>
<proteinExistence type="predicted"/>
<comment type="caution">
    <text evidence="2">The sequence shown here is derived from an EMBL/GenBank/DDBJ whole genome shotgun (WGS) entry which is preliminary data.</text>
</comment>
<protein>
    <recommendedName>
        <fullName evidence="1">D-isomer specific 2-hydroxyacid dehydrogenase catalytic domain-containing protein</fullName>
    </recommendedName>
</protein>
<dbReference type="SUPFAM" id="SSF52283">
    <property type="entry name" value="Formate/glycerate dehydrogenase catalytic domain-like"/>
    <property type="match status" value="1"/>
</dbReference>
<dbReference type="Gene3D" id="3.40.50.720">
    <property type="entry name" value="NAD(P)-binding Rossmann-like Domain"/>
    <property type="match status" value="1"/>
</dbReference>
<dbReference type="Proteomes" id="UP000652760">
    <property type="component" value="Unassembled WGS sequence"/>
</dbReference>
<accession>A0ABS1F1E3</accession>
<feature type="domain" description="D-isomer specific 2-hydroxyacid dehydrogenase catalytic" evidence="1">
    <location>
        <begin position="8"/>
        <end position="75"/>
    </location>
</feature>
<dbReference type="Pfam" id="PF00389">
    <property type="entry name" value="2-Hacid_dh"/>
    <property type="match status" value="1"/>
</dbReference>